<reference evidence="3" key="2">
    <citation type="submission" date="2020-09" db="EMBL/GenBank/DDBJ databases">
        <authorList>
            <person name="Sun Q."/>
            <person name="Ohkuma M."/>
        </authorList>
    </citation>
    <scope>NUCLEOTIDE SEQUENCE</scope>
    <source>
        <strain evidence="3">JCM 14719</strain>
    </source>
</reference>
<sequence>MREVSAGGVVYRKRHGTVEILVIEDRYGKVTFPKGKQEPGETIEGTALREIAEETGVRGRIVCPLAVVRYQYVHPREGKLVDKEVHYFLVEADDGAVRPQMEEINEVAWLPAREAWRRQREHGYDNNVAVLMKAFAYLGLEGGTD</sequence>
<dbReference type="GO" id="GO:0006167">
    <property type="term" value="P:AMP biosynthetic process"/>
    <property type="evidence" value="ECO:0007669"/>
    <property type="project" value="TreeGrafter"/>
</dbReference>
<dbReference type="PANTHER" id="PTHR21340:SF0">
    <property type="entry name" value="BIS(5'-NUCLEOSYL)-TETRAPHOSPHATASE [ASYMMETRICAL]"/>
    <property type="match status" value="1"/>
</dbReference>
<dbReference type="InterPro" id="IPR020084">
    <property type="entry name" value="NUDIX_hydrolase_CS"/>
</dbReference>
<dbReference type="EMBL" id="BMOF01000007">
    <property type="protein sequence ID" value="GGJ95261.1"/>
    <property type="molecule type" value="Genomic_DNA"/>
</dbReference>
<evidence type="ECO:0000259" key="2">
    <source>
        <dbReference type="PROSITE" id="PS51462"/>
    </source>
</evidence>
<dbReference type="InterPro" id="IPR051325">
    <property type="entry name" value="Nudix_hydrolase_domain"/>
</dbReference>
<keyword evidence="4" id="KW-1185">Reference proteome</keyword>
<dbReference type="RefSeq" id="WP_054673065.1">
    <property type="nucleotide sequence ID" value="NZ_BMOF01000007.1"/>
</dbReference>
<accession>A0A8J3BBU4</accession>
<organism evidence="3 4">
    <name type="scientific">Calditerricola satsumensis</name>
    <dbReference type="NCBI Taxonomy" id="373054"/>
    <lineage>
        <taxon>Bacteria</taxon>
        <taxon>Bacillati</taxon>
        <taxon>Bacillota</taxon>
        <taxon>Bacilli</taxon>
        <taxon>Bacillales</taxon>
        <taxon>Bacillaceae</taxon>
        <taxon>Calditerricola</taxon>
    </lineage>
</organism>
<reference evidence="3" key="1">
    <citation type="journal article" date="2014" name="Int. J. Syst. Evol. Microbiol.">
        <title>Complete genome sequence of Corynebacterium casei LMG S-19264T (=DSM 44701T), isolated from a smear-ripened cheese.</title>
        <authorList>
            <consortium name="US DOE Joint Genome Institute (JGI-PGF)"/>
            <person name="Walter F."/>
            <person name="Albersmeier A."/>
            <person name="Kalinowski J."/>
            <person name="Ruckert C."/>
        </authorList>
    </citation>
    <scope>NUCLEOTIDE SEQUENCE</scope>
    <source>
        <strain evidence="3">JCM 14719</strain>
    </source>
</reference>
<dbReference type="GO" id="GO:0006754">
    <property type="term" value="P:ATP biosynthetic process"/>
    <property type="evidence" value="ECO:0007669"/>
    <property type="project" value="TreeGrafter"/>
</dbReference>
<protein>
    <submittedName>
        <fullName evidence="3">DNA mismatch repair protein MutT</fullName>
    </submittedName>
</protein>
<proteinExistence type="predicted"/>
<dbReference type="PROSITE" id="PS51462">
    <property type="entry name" value="NUDIX"/>
    <property type="match status" value="1"/>
</dbReference>
<dbReference type="PROSITE" id="PS00893">
    <property type="entry name" value="NUDIX_BOX"/>
    <property type="match status" value="1"/>
</dbReference>
<feature type="domain" description="Nudix hydrolase" evidence="2">
    <location>
        <begin position="1"/>
        <end position="134"/>
    </location>
</feature>
<evidence type="ECO:0000256" key="1">
    <source>
        <dbReference type="ARBA" id="ARBA00022801"/>
    </source>
</evidence>
<gene>
    <name evidence="3" type="ORF">GCM10007043_06360</name>
</gene>
<dbReference type="GO" id="GO:0004081">
    <property type="term" value="F:bis(5'-nucleosyl)-tetraphosphatase (asymmetrical) activity"/>
    <property type="evidence" value="ECO:0007669"/>
    <property type="project" value="TreeGrafter"/>
</dbReference>
<dbReference type="CDD" id="cd03673">
    <property type="entry name" value="NUDIX_Ap6A_hydrolase"/>
    <property type="match status" value="1"/>
</dbReference>
<dbReference type="Proteomes" id="UP000637720">
    <property type="component" value="Unassembled WGS sequence"/>
</dbReference>
<dbReference type="PANTHER" id="PTHR21340">
    <property type="entry name" value="DIADENOSINE 5,5-P1,P4-TETRAPHOSPHATE PYROPHOSPHOHYDROLASE MUTT"/>
    <property type="match status" value="1"/>
</dbReference>
<dbReference type="AlphaFoldDB" id="A0A8J3BBU4"/>
<dbReference type="Pfam" id="PF00293">
    <property type="entry name" value="NUDIX"/>
    <property type="match status" value="1"/>
</dbReference>
<keyword evidence="1" id="KW-0378">Hydrolase</keyword>
<dbReference type="InterPro" id="IPR015797">
    <property type="entry name" value="NUDIX_hydrolase-like_dom_sf"/>
</dbReference>
<dbReference type="InterPro" id="IPR000086">
    <property type="entry name" value="NUDIX_hydrolase_dom"/>
</dbReference>
<evidence type="ECO:0000313" key="4">
    <source>
        <dbReference type="Proteomes" id="UP000637720"/>
    </source>
</evidence>
<dbReference type="SUPFAM" id="SSF55811">
    <property type="entry name" value="Nudix"/>
    <property type="match status" value="1"/>
</dbReference>
<name>A0A8J3BBU4_9BACI</name>
<dbReference type="Gene3D" id="3.90.79.10">
    <property type="entry name" value="Nucleoside Triphosphate Pyrophosphohydrolase"/>
    <property type="match status" value="1"/>
</dbReference>
<comment type="caution">
    <text evidence="3">The sequence shown here is derived from an EMBL/GenBank/DDBJ whole genome shotgun (WGS) entry which is preliminary data.</text>
</comment>
<evidence type="ECO:0000313" key="3">
    <source>
        <dbReference type="EMBL" id="GGJ95261.1"/>
    </source>
</evidence>